<sequence length="104" mass="11437">MPLNRLFGLHKDTFAYASYGDFWANGHSVTGTKPSFRVTNVIGCGLNLATRQIIYTKNGERLDTANLFADSAADLFPCISLVMPGTKIEANFGPNFQFNISDEI</sequence>
<evidence type="ECO:0000259" key="1">
    <source>
        <dbReference type="PROSITE" id="PS50188"/>
    </source>
</evidence>
<dbReference type="PROSITE" id="PS50188">
    <property type="entry name" value="B302_SPRY"/>
    <property type="match status" value="1"/>
</dbReference>
<dbReference type="WBParaSite" id="Gr19_v10_g3072.t1">
    <property type="protein sequence ID" value="Gr19_v10_g3072.t1"/>
    <property type="gene ID" value="Gr19_v10_g3072"/>
</dbReference>
<dbReference type="Gene3D" id="2.60.120.920">
    <property type="match status" value="1"/>
</dbReference>
<dbReference type="InterPro" id="IPR013320">
    <property type="entry name" value="ConA-like_dom_sf"/>
</dbReference>
<accession>A0A914HP09</accession>
<dbReference type="SUPFAM" id="SSF49899">
    <property type="entry name" value="Concanavalin A-like lectins/glucanases"/>
    <property type="match status" value="1"/>
</dbReference>
<organism evidence="2 3">
    <name type="scientific">Globodera rostochiensis</name>
    <name type="common">Golden nematode worm</name>
    <name type="synonym">Heterodera rostochiensis</name>
    <dbReference type="NCBI Taxonomy" id="31243"/>
    <lineage>
        <taxon>Eukaryota</taxon>
        <taxon>Metazoa</taxon>
        <taxon>Ecdysozoa</taxon>
        <taxon>Nematoda</taxon>
        <taxon>Chromadorea</taxon>
        <taxon>Rhabditida</taxon>
        <taxon>Tylenchina</taxon>
        <taxon>Tylenchomorpha</taxon>
        <taxon>Tylenchoidea</taxon>
        <taxon>Heteroderidae</taxon>
        <taxon>Heteroderinae</taxon>
        <taxon>Globodera</taxon>
    </lineage>
</organism>
<dbReference type="InterPro" id="IPR001870">
    <property type="entry name" value="B30.2/SPRY"/>
</dbReference>
<name>A0A914HP09_GLORO</name>
<keyword evidence="2" id="KW-1185">Reference proteome</keyword>
<evidence type="ECO:0000313" key="2">
    <source>
        <dbReference type="Proteomes" id="UP000887572"/>
    </source>
</evidence>
<dbReference type="InterPro" id="IPR044736">
    <property type="entry name" value="Gid1/RanBPM/SPLA_SPRY"/>
</dbReference>
<feature type="domain" description="B30.2/SPRY" evidence="1">
    <location>
        <begin position="1"/>
        <end position="97"/>
    </location>
</feature>
<reference evidence="3" key="1">
    <citation type="submission" date="2022-11" db="UniProtKB">
        <authorList>
            <consortium name="WormBaseParasite"/>
        </authorList>
    </citation>
    <scope>IDENTIFICATION</scope>
</reference>
<evidence type="ECO:0000313" key="3">
    <source>
        <dbReference type="WBParaSite" id="Gr19_v10_g3072.t1"/>
    </source>
</evidence>
<protein>
    <submittedName>
        <fullName evidence="3">B30.2/SPRY domain-containing protein</fullName>
    </submittedName>
</protein>
<dbReference type="AlphaFoldDB" id="A0A914HP09"/>
<dbReference type="Proteomes" id="UP000887572">
    <property type="component" value="Unplaced"/>
</dbReference>
<dbReference type="InterPro" id="IPR003877">
    <property type="entry name" value="SPRY_dom"/>
</dbReference>
<dbReference type="CDD" id="cd12885">
    <property type="entry name" value="SPRY_RanBP_like"/>
    <property type="match status" value="1"/>
</dbReference>
<dbReference type="Pfam" id="PF00622">
    <property type="entry name" value="SPRY"/>
    <property type="match status" value="1"/>
</dbReference>
<dbReference type="InterPro" id="IPR043136">
    <property type="entry name" value="B30.2/SPRY_sf"/>
</dbReference>
<proteinExistence type="predicted"/>